<dbReference type="RefSeq" id="WP_069988147.1">
    <property type="nucleotide sequence ID" value="NZ_JACOQK010000001.1"/>
</dbReference>
<dbReference type="Gene3D" id="3.40.50.620">
    <property type="entry name" value="HUPs"/>
    <property type="match status" value="1"/>
</dbReference>
<dbReference type="HAMAP" id="MF_02006">
    <property type="entry name" value="Tyr_tRNA_synth_type1"/>
    <property type="match status" value="1"/>
</dbReference>
<comment type="caution">
    <text evidence="11">The sequence shown here is derived from an EMBL/GenBank/DDBJ whole genome shotgun (WGS) entry which is preliminary data.</text>
</comment>
<dbReference type="Pfam" id="PF22421">
    <property type="entry name" value="SYY_C-terminal"/>
    <property type="match status" value="1"/>
</dbReference>
<dbReference type="InterPro" id="IPR002307">
    <property type="entry name" value="Tyr-tRNA-ligase"/>
</dbReference>
<evidence type="ECO:0000259" key="10">
    <source>
        <dbReference type="SMART" id="SM00363"/>
    </source>
</evidence>
<feature type="domain" description="RNA-binding S4" evidence="10">
    <location>
        <begin position="343"/>
        <end position="407"/>
    </location>
</feature>
<dbReference type="CDD" id="cd00805">
    <property type="entry name" value="TyrRS_core"/>
    <property type="match status" value="1"/>
</dbReference>
<feature type="short sequence motif" description="'HIGH' region" evidence="8">
    <location>
        <begin position="39"/>
        <end position="48"/>
    </location>
</feature>
<dbReference type="PANTHER" id="PTHR11766">
    <property type="entry name" value="TYROSYL-TRNA SYNTHETASE"/>
    <property type="match status" value="1"/>
</dbReference>
<keyword evidence="1 8" id="KW-0436">Ligase</keyword>
<evidence type="ECO:0000256" key="5">
    <source>
        <dbReference type="ARBA" id="ARBA00022917"/>
    </source>
</evidence>
<evidence type="ECO:0000256" key="9">
    <source>
        <dbReference type="PROSITE-ProRule" id="PRU00182"/>
    </source>
</evidence>
<keyword evidence="6 8" id="KW-0030">Aminoacyl-tRNA synthetase</keyword>
<dbReference type="CDD" id="cd00165">
    <property type="entry name" value="S4"/>
    <property type="match status" value="1"/>
</dbReference>
<dbReference type="SMART" id="SM00363">
    <property type="entry name" value="S4"/>
    <property type="match status" value="1"/>
</dbReference>
<sequence>MTVFEELKRRGLIAQMTNEEKIKELLENEKVTFYIGFDATADSLHVGHFLQLIVMRHLQQAGHRPIALLGTGTTMIGDPTGRTDMRKMLTVEEINHNAECFKKQMSKFIDFSDGKALMLKNGDWLLNLNYIDFLRDVGRHFSVNKMLTAECVKSRLAVGLSFLEFNYMLMQSYDFLHLYNTTGCKMELGGDDQWSNILGGIDLVRRVKGEEVYGMTFTLLTTKEGKKMGKTQKGALWLDPEKCPPYEFFQYWRNVSDDDVINCLKLITFLPIEEIEAMESWEGSQLNKAKEILAYEVTKLVHGEEEATKALETSRNLFSANAQDENMPSTELSADAFQDGTIGLLDLLVATKLCPSKGEARRLTQQGGISIDDEKITDPTAKLDASNFEKGYVIIKKGKKVFHKAIKA</sequence>
<dbReference type="InterPro" id="IPR054608">
    <property type="entry name" value="SYY-like_C"/>
</dbReference>
<dbReference type="PRINTS" id="PR01040">
    <property type="entry name" value="TRNASYNTHTYR"/>
</dbReference>
<dbReference type="InterPro" id="IPR002305">
    <property type="entry name" value="aa-tRNA-synth_Ic"/>
</dbReference>
<dbReference type="Gene3D" id="1.10.240.10">
    <property type="entry name" value="Tyrosyl-Transfer RNA Synthetase"/>
    <property type="match status" value="1"/>
</dbReference>
<dbReference type="Pfam" id="PF00579">
    <property type="entry name" value="tRNA-synt_1b"/>
    <property type="match status" value="1"/>
</dbReference>
<dbReference type="SUPFAM" id="SSF55174">
    <property type="entry name" value="Alpha-L RNA-binding motif"/>
    <property type="match status" value="1"/>
</dbReference>
<dbReference type="NCBIfam" id="TIGR00234">
    <property type="entry name" value="tyrS"/>
    <property type="match status" value="1"/>
</dbReference>
<feature type="binding site" evidence="8">
    <location>
        <position position="230"/>
    </location>
    <ligand>
        <name>ATP</name>
        <dbReference type="ChEBI" id="CHEBI:30616"/>
    </ligand>
</feature>
<dbReference type="GO" id="GO:0004831">
    <property type="term" value="F:tyrosine-tRNA ligase activity"/>
    <property type="evidence" value="ECO:0007669"/>
    <property type="project" value="UniProtKB-EC"/>
</dbReference>
<keyword evidence="12" id="KW-1185">Reference proteome</keyword>
<proteinExistence type="inferred from homology"/>
<feature type="short sequence motif" description="'KMSKS' region" evidence="8">
    <location>
        <begin position="227"/>
        <end position="231"/>
    </location>
</feature>
<protein>
    <recommendedName>
        <fullName evidence="8">Tyrosine--tRNA ligase</fullName>
        <ecNumber evidence="8">6.1.1.1</ecNumber>
    </recommendedName>
    <alternativeName>
        <fullName evidence="8">Tyrosyl-tRNA synthetase</fullName>
        <shortName evidence="8">TyrRS</shortName>
    </alternativeName>
</protein>
<evidence type="ECO:0000256" key="2">
    <source>
        <dbReference type="ARBA" id="ARBA00022741"/>
    </source>
</evidence>
<evidence type="ECO:0000256" key="7">
    <source>
        <dbReference type="ARBA" id="ARBA00048248"/>
    </source>
</evidence>
<gene>
    <name evidence="8" type="primary">tyrS</name>
    <name evidence="11" type="ORF">H8Z77_00540</name>
</gene>
<evidence type="ECO:0000313" key="12">
    <source>
        <dbReference type="Proteomes" id="UP000649151"/>
    </source>
</evidence>
<dbReference type="PROSITE" id="PS50889">
    <property type="entry name" value="S4"/>
    <property type="match status" value="1"/>
</dbReference>
<feature type="binding site" evidence="8">
    <location>
        <position position="167"/>
    </location>
    <ligand>
        <name>L-tyrosine</name>
        <dbReference type="ChEBI" id="CHEBI:58315"/>
    </ligand>
</feature>
<evidence type="ECO:0000313" key="11">
    <source>
        <dbReference type="EMBL" id="MBC5786518.1"/>
    </source>
</evidence>
<dbReference type="InterPro" id="IPR002942">
    <property type="entry name" value="S4_RNA-bd"/>
</dbReference>
<comment type="subcellular location">
    <subcellularLocation>
        <location evidence="8">Cytoplasm</location>
    </subcellularLocation>
</comment>
<dbReference type="Proteomes" id="UP000649151">
    <property type="component" value="Unassembled WGS sequence"/>
</dbReference>
<keyword evidence="2 8" id="KW-0547">Nucleotide-binding</keyword>
<organism evidence="11 12">
    <name type="scientific">Clostridium facile</name>
    <dbReference type="NCBI Taxonomy" id="2763035"/>
    <lineage>
        <taxon>Bacteria</taxon>
        <taxon>Bacillati</taxon>
        <taxon>Bacillota</taxon>
        <taxon>Clostridia</taxon>
        <taxon>Eubacteriales</taxon>
        <taxon>Clostridiaceae</taxon>
        <taxon>Clostridium</taxon>
    </lineage>
</organism>
<accession>A0ABR7IN07</accession>
<evidence type="ECO:0000256" key="4">
    <source>
        <dbReference type="ARBA" id="ARBA00022884"/>
    </source>
</evidence>
<dbReference type="Gene3D" id="3.10.290.10">
    <property type="entry name" value="RNA-binding S4 domain"/>
    <property type="match status" value="1"/>
</dbReference>
<comment type="catalytic activity">
    <reaction evidence="7 8">
        <text>tRNA(Tyr) + L-tyrosine + ATP = L-tyrosyl-tRNA(Tyr) + AMP + diphosphate + H(+)</text>
        <dbReference type="Rhea" id="RHEA:10220"/>
        <dbReference type="Rhea" id="RHEA-COMP:9706"/>
        <dbReference type="Rhea" id="RHEA-COMP:9707"/>
        <dbReference type="ChEBI" id="CHEBI:15378"/>
        <dbReference type="ChEBI" id="CHEBI:30616"/>
        <dbReference type="ChEBI" id="CHEBI:33019"/>
        <dbReference type="ChEBI" id="CHEBI:58315"/>
        <dbReference type="ChEBI" id="CHEBI:78442"/>
        <dbReference type="ChEBI" id="CHEBI:78536"/>
        <dbReference type="ChEBI" id="CHEBI:456215"/>
        <dbReference type="EC" id="6.1.1.1"/>
    </reaction>
</comment>
<comment type="function">
    <text evidence="8">Catalyzes the attachment of tyrosine to tRNA(Tyr) in a two-step reaction: tyrosine is first activated by ATP to form Tyr-AMP and then transferred to the acceptor end of tRNA(Tyr).</text>
</comment>
<feature type="binding site" evidence="8">
    <location>
        <position position="171"/>
    </location>
    <ligand>
        <name>L-tyrosine</name>
        <dbReference type="ChEBI" id="CHEBI:58315"/>
    </ligand>
</feature>
<dbReference type="EC" id="6.1.1.1" evidence="8"/>
<dbReference type="SUPFAM" id="SSF52374">
    <property type="entry name" value="Nucleotidylyl transferase"/>
    <property type="match status" value="1"/>
</dbReference>
<reference evidence="11 12" key="1">
    <citation type="submission" date="2020-08" db="EMBL/GenBank/DDBJ databases">
        <title>Genome public.</title>
        <authorList>
            <person name="Liu C."/>
            <person name="Sun Q."/>
        </authorList>
    </citation>
    <scope>NUCLEOTIDE SEQUENCE [LARGE SCALE GENOMIC DNA]</scope>
    <source>
        <strain evidence="11 12">NSJ-27</strain>
    </source>
</reference>
<evidence type="ECO:0000256" key="6">
    <source>
        <dbReference type="ARBA" id="ARBA00023146"/>
    </source>
</evidence>
<evidence type="ECO:0000256" key="8">
    <source>
        <dbReference type="HAMAP-Rule" id="MF_02006"/>
    </source>
</evidence>
<keyword evidence="5 8" id="KW-0648">Protein biosynthesis</keyword>
<dbReference type="EMBL" id="JACOQK010000001">
    <property type="protein sequence ID" value="MBC5786518.1"/>
    <property type="molecule type" value="Genomic_DNA"/>
</dbReference>
<keyword evidence="4 9" id="KW-0694">RNA-binding</keyword>
<dbReference type="PANTHER" id="PTHR11766:SF0">
    <property type="entry name" value="TYROSINE--TRNA LIGASE, MITOCHONDRIAL"/>
    <property type="match status" value="1"/>
</dbReference>
<keyword evidence="8" id="KW-0963">Cytoplasm</keyword>
<name>A0ABR7IN07_9CLOT</name>
<dbReference type="InterPro" id="IPR014729">
    <property type="entry name" value="Rossmann-like_a/b/a_fold"/>
</dbReference>
<dbReference type="InterPro" id="IPR024088">
    <property type="entry name" value="Tyr-tRNA-ligase_bac-type"/>
</dbReference>
<feature type="binding site" evidence="8">
    <location>
        <position position="34"/>
    </location>
    <ligand>
        <name>L-tyrosine</name>
        <dbReference type="ChEBI" id="CHEBI:58315"/>
    </ligand>
</feature>
<comment type="subunit">
    <text evidence="8">Homodimer.</text>
</comment>
<keyword evidence="3 8" id="KW-0067">ATP-binding</keyword>
<evidence type="ECO:0000256" key="1">
    <source>
        <dbReference type="ARBA" id="ARBA00022598"/>
    </source>
</evidence>
<comment type="similarity">
    <text evidence="8">Belongs to the class-I aminoacyl-tRNA synthetase family. TyrS type 1 subfamily.</text>
</comment>
<dbReference type="InterPro" id="IPR036986">
    <property type="entry name" value="S4_RNA-bd_sf"/>
</dbReference>
<dbReference type="InterPro" id="IPR024107">
    <property type="entry name" value="Tyr-tRNA-ligase_bac_1"/>
</dbReference>
<evidence type="ECO:0000256" key="3">
    <source>
        <dbReference type="ARBA" id="ARBA00022840"/>
    </source>
</evidence>